<evidence type="ECO:0000313" key="2">
    <source>
        <dbReference type="EMBL" id="KAF2691067.1"/>
    </source>
</evidence>
<reference evidence="2" key="1">
    <citation type="journal article" date="2020" name="Stud. Mycol.">
        <title>101 Dothideomycetes genomes: a test case for predicting lifestyles and emergence of pathogens.</title>
        <authorList>
            <person name="Haridas S."/>
            <person name="Albert R."/>
            <person name="Binder M."/>
            <person name="Bloem J."/>
            <person name="Labutti K."/>
            <person name="Salamov A."/>
            <person name="Andreopoulos B."/>
            <person name="Baker S."/>
            <person name="Barry K."/>
            <person name="Bills G."/>
            <person name="Bluhm B."/>
            <person name="Cannon C."/>
            <person name="Castanera R."/>
            <person name="Culley D."/>
            <person name="Daum C."/>
            <person name="Ezra D."/>
            <person name="Gonzalez J."/>
            <person name="Henrissat B."/>
            <person name="Kuo A."/>
            <person name="Liang C."/>
            <person name="Lipzen A."/>
            <person name="Lutzoni F."/>
            <person name="Magnuson J."/>
            <person name="Mondo S."/>
            <person name="Nolan M."/>
            <person name="Ohm R."/>
            <person name="Pangilinan J."/>
            <person name="Park H.-J."/>
            <person name="Ramirez L."/>
            <person name="Alfaro M."/>
            <person name="Sun H."/>
            <person name="Tritt A."/>
            <person name="Yoshinaga Y."/>
            <person name="Zwiers L.-H."/>
            <person name="Turgeon B."/>
            <person name="Goodwin S."/>
            <person name="Spatafora J."/>
            <person name="Crous P."/>
            <person name="Grigoriev I."/>
        </authorList>
    </citation>
    <scope>NUCLEOTIDE SEQUENCE</scope>
    <source>
        <strain evidence="2">CBS 122367</strain>
    </source>
</reference>
<organism evidence="2 3">
    <name type="scientific">Lentithecium fluviatile CBS 122367</name>
    <dbReference type="NCBI Taxonomy" id="1168545"/>
    <lineage>
        <taxon>Eukaryota</taxon>
        <taxon>Fungi</taxon>
        <taxon>Dikarya</taxon>
        <taxon>Ascomycota</taxon>
        <taxon>Pezizomycotina</taxon>
        <taxon>Dothideomycetes</taxon>
        <taxon>Pleosporomycetidae</taxon>
        <taxon>Pleosporales</taxon>
        <taxon>Massarineae</taxon>
        <taxon>Lentitheciaceae</taxon>
        <taxon>Lentithecium</taxon>
    </lineage>
</organism>
<dbReference type="AlphaFoldDB" id="A0A6G1JKH1"/>
<proteinExistence type="predicted"/>
<protein>
    <submittedName>
        <fullName evidence="2">Uncharacterized protein</fullName>
    </submittedName>
</protein>
<sequence length="119" mass="13744">MRWLGKMDEEAIEVGVNVQGEYLLWVLAEKKIDGVSIRKRVRVLLKCLFSFLVYTYMYIYPAPQDEPADVSWLLVDLVDYSANHLGGHRKRRIGGMDESKQRCLTCRALEVDRPPVCIV</sequence>
<dbReference type="Proteomes" id="UP000799291">
    <property type="component" value="Unassembled WGS sequence"/>
</dbReference>
<keyword evidence="1" id="KW-0812">Transmembrane</keyword>
<dbReference type="EMBL" id="MU005570">
    <property type="protein sequence ID" value="KAF2691067.1"/>
    <property type="molecule type" value="Genomic_DNA"/>
</dbReference>
<evidence type="ECO:0000313" key="3">
    <source>
        <dbReference type="Proteomes" id="UP000799291"/>
    </source>
</evidence>
<keyword evidence="3" id="KW-1185">Reference proteome</keyword>
<name>A0A6G1JKH1_9PLEO</name>
<keyword evidence="1" id="KW-0472">Membrane</keyword>
<feature type="transmembrane region" description="Helical" evidence="1">
    <location>
        <begin position="43"/>
        <end position="60"/>
    </location>
</feature>
<gene>
    <name evidence="2" type="ORF">K458DRAFT_66817</name>
</gene>
<keyword evidence="1" id="KW-1133">Transmembrane helix</keyword>
<evidence type="ECO:0000256" key="1">
    <source>
        <dbReference type="SAM" id="Phobius"/>
    </source>
</evidence>
<accession>A0A6G1JKH1</accession>